<feature type="repeat" description="RCC1" evidence="2">
    <location>
        <begin position="38"/>
        <end position="97"/>
    </location>
</feature>
<reference evidence="3" key="1">
    <citation type="submission" date="2017-07" db="EMBL/GenBank/DDBJ databases">
        <title>Taro Niue Genome Assembly and Annotation.</title>
        <authorList>
            <person name="Atibalentja N."/>
            <person name="Keating K."/>
            <person name="Fields C.J."/>
        </authorList>
    </citation>
    <scope>NUCLEOTIDE SEQUENCE</scope>
    <source>
        <strain evidence="3">Niue_2</strain>
        <tissue evidence="3">Leaf</tissue>
    </source>
</reference>
<dbReference type="SUPFAM" id="SSF50985">
    <property type="entry name" value="RCC1/BLIP-II"/>
    <property type="match status" value="1"/>
</dbReference>
<dbReference type="PANTHER" id="PTHR22870:SF408">
    <property type="entry name" value="OS09G0560450 PROTEIN"/>
    <property type="match status" value="1"/>
</dbReference>
<keyword evidence="4" id="KW-1185">Reference proteome</keyword>
<proteinExistence type="predicted"/>
<keyword evidence="1" id="KW-0677">Repeat</keyword>
<dbReference type="Pfam" id="PF00415">
    <property type="entry name" value="RCC1"/>
    <property type="match status" value="2"/>
</dbReference>
<dbReference type="PROSITE" id="PS00626">
    <property type="entry name" value="RCC1_2"/>
    <property type="match status" value="1"/>
</dbReference>
<dbReference type="InterPro" id="IPR051210">
    <property type="entry name" value="Ub_ligase/GEF_domain"/>
</dbReference>
<comment type="caution">
    <text evidence="3">The sequence shown here is derived from an EMBL/GenBank/DDBJ whole genome shotgun (WGS) entry which is preliminary data.</text>
</comment>
<accession>A0A843W949</accession>
<dbReference type="InterPro" id="IPR000408">
    <property type="entry name" value="Reg_chr_condens"/>
</dbReference>
<dbReference type="Gene3D" id="2.130.10.30">
    <property type="entry name" value="Regulator of chromosome condensation 1/beta-lactamase-inhibitor protein II"/>
    <property type="match status" value="1"/>
</dbReference>
<evidence type="ECO:0000256" key="2">
    <source>
        <dbReference type="PROSITE-ProRule" id="PRU00235"/>
    </source>
</evidence>
<evidence type="ECO:0000313" key="3">
    <source>
        <dbReference type="EMBL" id="MQM06019.1"/>
    </source>
</evidence>
<dbReference type="EMBL" id="NMUH01003521">
    <property type="protein sequence ID" value="MQM06019.1"/>
    <property type="molecule type" value="Genomic_DNA"/>
</dbReference>
<protein>
    <submittedName>
        <fullName evidence="3">Uncharacterized protein</fullName>
    </submittedName>
</protein>
<dbReference type="Proteomes" id="UP000652761">
    <property type="component" value="Unassembled WGS sequence"/>
</dbReference>
<dbReference type="OrthoDB" id="8068875at2759"/>
<name>A0A843W949_COLES</name>
<feature type="repeat" description="RCC1" evidence="2">
    <location>
        <begin position="98"/>
        <end position="149"/>
    </location>
</feature>
<evidence type="ECO:0000256" key="1">
    <source>
        <dbReference type="ARBA" id="ARBA00022737"/>
    </source>
</evidence>
<gene>
    <name evidence="3" type="ORF">Taro_038841</name>
</gene>
<organism evidence="3 4">
    <name type="scientific">Colocasia esculenta</name>
    <name type="common">Wild taro</name>
    <name type="synonym">Arum esculentum</name>
    <dbReference type="NCBI Taxonomy" id="4460"/>
    <lineage>
        <taxon>Eukaryota</taxon>
        <taxon>Viridiplantae</taxon>
        <taxon>Streptophyta</taxon>
        <taxon>Embryophyta</taxon>
        <taxon>Tracheophyta</taxon>
        <taxon>Spermatophyta</taxon>
        <taxon>Magnoliopsida</taxon>
        <taxon>Liliopsida</taxon>
        <taxon>Araceae</taxon>
        <taxon>Aroideae</taxon>
        <taxon>Colocasieae</taxon>
        <taxon>Colocasia</taxon>
    </lineage>
</organism>
<dbReference type="InterPro" id="IPR009091">
    <property type="entry name" value="RCC1/BLIP-II"/>
</dbReference>
<dbReference type="PANTHER" id="PTHR22870">
    <property type="entry name" value="REGULATOR OF CHROMOSOME CONDENSATION"/>
    <property type="match status" value="1"/>
</dbReference>
<dbReference type="PROSITE" id="PS50012">
    <property type="entry name" value="RCC1_3"/>
    <property type="match status" value="2"/>
</dbReference>
<sequence length="245" mass="26702">MFRPLLVSEPLVFSLFEEGMEIDDILCDFQAEAVPTKSAIYVWGYNQCGQTARKGNEGALRIPRRLPQKLFKCPRGAKLRWLDIACGREHTAAVASDGTLFTWGSNDFGQLGDGTEESRKHPKKVKLLQSEFVKSVACGAHCTAAIAEPRENDGTISTSRLWVWGQNQTLSFPASYLKCSNETLSTKPNSSFPSSLPRKPAFSLSLAAQMPIFEVGVLGPLASKAHGVSADSFKWGFPPAGSTTM</sequence>
<dbReference type="AlphaFoldDB" id="A0A843W949"/>
<evidence type="ECO:0000313" key="4">
    <source>
        <dbReference type="Proteomes" id="UP000652761"/>
    </source>
</evidence>